<keyword evidence="2" id="KW-1185">Reference proteome</keyword>
<proteinExistence type="predicted"/>
<gene>
    <name evidence="1" type="ORF">GPUH_LOCUS9978</name>
</gene>
<accession>A0A183DMN9</accession>
<dbReference type="AlphaFoldDB" id="A0A183DMN9"/>
<sequence>MRSDKSDQLKEEAENEIWSRKVKESTIEVIEADTLQTENDAADFELVPSASEIRYVNNLLYTLRYILLNKV</sequence>
<evidence type="ECO:0000313" key="3">
    <source>
        <dbReference type="WBParaSite" id="GPUH_0000999101-mRNA-1"/>
    </source>
</evidence>
<evidence type="ECO:0000313" key="1">
    <source>
        <dbReference type="EMBL" id="VDK80146.1"/>
    </source>
</evidence>
<name>A0A183DMN9_9BILA</name>
<dbReference type="Proteomes" id="UP000271098">
    <property type="component" value="Unassembled WGS sequence"/>
</dbReference>
<dbReference type="EMBL" id="UYRT01035366">
    <property type="protein sequence ID" value="VDK80146.1"/>
    <property type="molecule type" value="Genomic_DNA"/>
</dbReference>
<dbReference type="WBParaSite" id="GPUH_0000999101-mRNA-1">
    <property type="protein sequence ID" value="GPUH_0000999101-mRNA-1"/>
    <property type="gene ID" value="GPUH_0000999101"/>
</dbReference>
<reference evidence="3" key="1">
    <citation type="submission" date="2016-06" db="UniProtKB">
        <authorList>
            <consortium name="WormBaseParasite"/>
        </authorList>
    </citation>
    <scope>IDENTIFICATION</scope>
</reference>
<protein>
    <submittedName>
        <fullName evidence="3">Retrovirus-related Pol polyprotein from transposon TNT 1-94</fullName>
    </submittedName>
</protein>
<organism evidence="3">
    <name type="scientific">Gongylonema pulchrum</name>
    <dbReference type="NCBI Taxonomy" id="637853"/>
    <lineage>
        <taxon>Eukaryota</taxon>
        <taxon>Metazoa</taxon>
        <taxon>Ecdysozoa</taxon>
        <taxon>Nematoda</taxon>
        <taxon>Chromadorea</taxon>
        <taxon>Rhabditida</taxon>
        <taxon>Spirurina</taxon>
        <taxon>Spiruromorpha</taxon>
        <taxon>Spiruroidea</taxon>
        <taxon>Gongylonematidae</taxon>
        <taxon>Gongylonema</taxon>
    </lineage>
</organism>
<reference evidence="1 2" key="2">
    <citation type="submission" date="2018-11" db="EMBL/GenBank/DDBJ databases">
        <authorList>
            <consortium name="Pathogen Informatics"/>
        </authorList>
    </citation>
    <scope>NUCLEOTIDE SEQUENCE [LARGE SCALE GENOMIC DNA]</scope>
</reference>
<evidence type="ECO:0000313" key="2">
    <source>
        <dbReference type="Proteomes" id="UP000271098"/>
    </source>
</evidence>